<evidence type="ECO:0000313" key="2">
    <source>
        <dbReference type="Proteomes" id="UP000274556"/>
    </source>
</evidence>
<comment type="caution">
    <text evidence="1">The sequence shown here is derived from an EMBL/GenBank/DDBJ whole genome shotgun (WGS) entry which is preliminary data.</text>
</comment>
<dbReference type="Gene3D" id="3.40.50.450">
    <property type="match status" value="1"/>
</dbReference>
<evidence type="ECO:0000313" key="1">
    <source>
        <dbReference type="EMBL" id="RKT37906.1"/>
    </source>
</evidence>
<dbReference type="Proteomes" id="UP000274556">
    <property type="component" value="Unassembled WGS sequence"/>
</dbReference>
<name>A0A495UKU1_9GAMM</name>
<dbReference type="EMBL" id="RBXL01000002">
    <property type="protein sequence ID" value="RKT37906.1"/>
    <property type="molecule type" value="Genomic_DNA"/>
</dbReference>
<accession>A0A495UKU1</accession>
<gene>
    <name evidence="1" type="ORF">BDD21_5417</name>
</gene>
<protein>
    <submittedName>
        <fullName evidence="1">Uncharacterized protein</fullName>
    </submittedName>
</protein>
<sequence>MNSPMSLVMLAGSRDLAPGEANITAVVADLVADGSHLVTGCATGADAQVIRAALAQGAPGAMALSVLAAHGPVAPSAPASRYSAPGSWSGSAVTVVAAAQRAGASVSWWSGGGPDVDLRARLARRSLAAVRLVAASSCGSCLVAWPSRLPSYPFRAGPWPSCGSGTWASVTAAARLGVPVVVFPVGAVVELPLASWPALAAGGSWSPITSGVLAGAAVWSPPSSLDLFA</sequence>
<proteinExistence type="predicted"/>
<dbReference type="RefSeq" id="WP_147431243.1">
    <property type="nucleotide sequence ID" value="NZ_RBXL01000002.1"/>
</dbReference>
<dbReference type="AlphaFoldDB" id="A0A495UKU1"/>
<keyword evidence="2" id="KW-1185">Reference proteome</keyword>
<organism evidence="1 2">
    <name type="scientific">Thiocapsa rosea</name>
    <dbReference type="NCBI Taxonomy" id="69360"/>
    <lineage>
        <taxon>Bacteria</taxon>
        <taxon>Pseudomonadati</taxon>
        <taxon>Pseudomonadota</taxon>
        <taxon>Gammaproteobacteria</taxon>
        <taxon>Chromatiales</taxon>
        <taxon>Chromatiaceae</taxon>
        <taxon>Thiocapsa</taxon>
    </lineage>
</organism>
<reference evidence="1 2" key="1">
    <citation type="submission" date="2018-10" db="EMBL/GenBank/DDBJ databases">
        <title>Genomic Encyclopedia of Archaeal and Bacterial Type Strains, Phase II (KMG-II): from individual species to whole genera.</title>
        <authorList>
            <person name="Goeker M."/>
        </authorList>
    </citation>
    <scope>NUCLEOTIDE SEQUENCE [LARGE SCALE GENOMIC DNA]</scope>
    <source>
        <strain evidence="1 2">DSM 235</strain>
    </source>
</reference>